<keyword evidence="1" id="KW-0812">Transmembrane</keyword>
<evidence type="ECO:0000256" key="1">
    <source>
        <dbReference type="SAM" id="Phobius"/>
    </source>
</evidence>
<dbReference type="PANTHER" id="PTHR40940:SF2">
    <property type="entry name" value="BATD"/>
    <property type="match status" value="1"/>
</dbReference>
<dbReference type="OrthoDB" id="2079210at2"/>
<keyword evidence="1" id="KW-0472">Membrane</keyword>
<evidence type="ECO:0000256" key="2">
    <source>
        <dbReference type="SAM" id="SignalP"/>
    </source>
</evidence>
<dbReference type="EMBL" id="CP034549">
    <property type="protein sequence ID" value="AZQ43069.1"/>
    <property type="molecule type" value="Genomic_DNA"/>
</dbReference>
<feature type="signal peptide" evidence="2">
    <location>
        <begin position="1"/>
        <end position="18"/>
    </location>
</feature>
<dbReference type="Pfam" id="PF13584">
    <property type="entry name" value="BatD"/>
    <property type="match status" value="2"/>
</dbReference>
<feature type="transmembrane region" description="Helical" evidence="1">
    <location>
        <begin position="437"/>
        <end position="456"/>
    </location>
</feature>
<accession>A0A3S9MV64</accession>
<evidence type="ECO:0000313" key="4">
    <source>
        <dbReference type="Proteomes" id="UP000279600"/>
    </source>
</evidence>
<name>A0A3S9MV64_9FLAO</name>
<dbReference type="KEGG" id="noj:EJ995_02030"/>
<keyword evidence="4" id="KW-1185">Reference proteome</keyword>
<protein>
    <submittedName>
        <fullName evidence="3">Protein BatD</fullName>
    </submittedName>
</protein>
<dbReference type="Proteomes" id="UP000279600">
    <property type="component" value="Chromosome"/>
</dbReference>
<dbReference type="AlphaFoldDB" id="A0A3S9MV64"/>
<dbReference type="PANTHER" id="PTHR40940">
    <property type="entry name" value="PROTEIN BATD-RELATED"/>
    <property type="match status" value="1"/>
</dbReference>
<evidence type="ECO:0000313" key="3">
    <source>
        <dbReference type="EMBL" id="AZQ43069.1"/>
    </source>
</evidence>
<feature type="chain" id="PRO_5019324659" evidence="2">
    <location>
        <begin position="19"/>
        <end position="581"/>
    </location>
</feature>
<dbReference type="InterPro" id="IPR025738">
    <property type="entry name" value="BatD"/>
</dbReference>
<reference evidence="3 4" key="1">
    <citation type="submission" date="2018-12" db="EMBL/GenBank/DDBJ databases">
        <title>Complete genome of Nonlabens sp. MJ115.</title>
        <authorList>
            <person name="Choi H.S."/>
            <person name="Jung J."/>
        </authorList>
    </citation>
    <scope>NUCLEOTIDE SEQUENCE [LARGE SCALE GENOMIC DNA]</scope>
    <source>
        <strain evidence="3 4">MJ115</strain>
    </source>
</reference>
<keyword evidence="2" id="KW-0732">Signal</keyword>
<gene>
    <name evidence="3" type="ORF">EJ995_02030</name>
</gene>
<sequence length="581" mass="64941">MKQLLFLFLWMSAAVAAAQTTFTATATRDNIALNERLRVEFKMNADGDNFTPPDFRGFKVATGPVTGVSQRYINGVGSFAKTYTYILAPESTGTKTIGSATMDYQGTTYTSDPFNIQVTKAIERPREMDSQQPLPELNVHLVAEVSNASPYLNEAIRVVYKLYVSNNTGIRGWTDVETPKYEDFWSLTKDRRDEPVRDGTYKGEPYRYLVLRDAILYPQKTGRVTMEPLVMDVNVLVPSGRRSFFGRQQNVLEKLRVTAGARTLNVKDLPQDGRPASFTGAVGQFDFNVDVTRSQLEAGESLNATVVVEGTGNLQLMQLPEIEVPQSLEVFEPERIDNTDRSVNSITGSIEDNYTIVPQFGGTYEIPAVEFSYFDPKKKQYVTINSDAQEIVVTGPAVTAATPGGTNVLTASDTFAFIATSTDLEDIDGSTFFGSTAYWTILGGSFLLIPLFLLVARKRDQTAADVKGQKIKKANKLSKKYLSDASRKLDDPEAFYESLERALHNFLKAKLNIPTAEMSKERIDQLLQQRQVQEEPRKEFMELLSSAEFARYAPSSETSMQQDYDKASRVINALDKQIHRR</sequence>
<organism evidence="3 4">
    <name type="scientific">Nonlabens ponticola</name>
    <dbReference type="NCBI Taxonomy" id="2496866"/>
    <lineage>
        <taxon>Bacteria</taxon>
        <taxon>Pseudomonadati</taxon>
        <taxon>Bacteroidota</taxon>
        <taxon>Flavobacteriia</taxon>
        <taxon>Flavobacteriales</taxon>
        <taxon>Flavobacteriaceae</taxon>
        <taxon>Nonlabens</taxon>
    </lineage>
</organism>
<dbReference type="RefSeq" id="WP_126445117.1">
    <property type="nucleotide sequence ID" value="NZ_CP034549.1"/>
</dbReference>
<keyword evidence="1" id="KW-1133">Transmembrane helix</keyword>
<proteinExistence type="predicted"/>